<evidence type="ECO:0000313" key="1">
    <source>
        <dbReference type="EMBL" id="ETK06398.1"/>
    </source>
</evidence>
<protein>
    <submittedName>
        <fullName evidence="2">Uncharacterized protein</fullName>
    </submittedName>
</protein>
<sequence>MQLIKDSLDLYHHRHGGIHLVVIDGIADLIRSANDEAESIAVVDELYRLAGTSARSCNASRPPSCRLRRMTIRLCRS</sequence>
<reference evidence="2 3" key="1">
    <citation type="submission" date="2013-11" db="EMBL/GenBank/DDBJ databases">
        <title>Single cell genomics of uncultured Tannerella BU063 (oral taxon 286).</title>
        <authorList>
            <person name="Beall C.J."/>
            <person name="Campbell A.G."/>
            <person name="Griffen A.L."/>
            <person name="Podar M."/>
            <person name="Leys E.J."/>
        </authorList>
    </citation>
    <scope>NUCLEOTIDE SEQUENCE [LARGE SCALE GENOMIC DNA]</scope>
    <source>
        <strain evidence="2">Cell 1/3</strain>
    </source>
</reference>
<organism evidence="2 3">
    <name type="scientific">Tannerella sp. oral taxon BU063 isolate Cell 1/3</name>
    <dbReference type="NCBI Taxonomy" id="1411022"/>
    <lineage>
        <taxon>Bacteria</taxon>
        <taxon>Pseudomonadati</taxon>
        <taxon>Bacteroidota</taxon>
        <taxon>Bacteroidia</taxon>
        <taxon>Bacteroidales</taxon>
        <taxon>Tannerellaceae</taxon>
        <taxon>Tannerella</taxon>
    </lineage>
</organism>
<comment type="caution">
    <text evidence="2">The sequence shown here is derived from an EMBL/GenBank/DDBJ whole genome shotgun (WGS) entry which is preliminary data.</text>
</comment>
<dbReference type="EMBL" id="AYYE01001189">
    <property type="protein sequence ID" value="ETK06400.1"/>
    <property type="molecule type" value="Genomic_DNA"/>
</dbReference>
<gene>
    <name evidence="2" type="ORF">T230_12725</name>
    <name evidence="1" type="ORF">T230_12735</name>
</gene>
<dbReference type="AlphaFoldDB" id="W2CH02"/>
<dbReference type="Proteomes" id="UP000034982">
    <property type="component" value="Unassembled WGS sequence"/>
</dbReference>
<dbReference type="EMBL" id="AYYE01001190">
    <property type="protein sequence ID" value="ETK06398.1"/>
    <property type="molecule type" value="Genomic_DNA"/>
</dbReference>
<accession>W2CH02</accession>
<dbReference type="PATRIC" id="fig|1411022.3.peg.1604"/>
<evidence type="ECO:0000313" key="2">
    <source>
        <dbReference type="EMBL" id="ETK06400.1"/>
    </source>
</evidence>
<evidence type="ECO:0000313" key="3">
    <source>
        <dbReference type="Proteomes" id="UP000034982"/>
    </source>
</evidence>
<name>W2CH02_9BACT</name>
<proteinExistence type="predicted"/>